<evidence type="ECO:0000256" key="7">
    <source>
        <dbReference type="SAM" id="MobiDB-lite"/>
    </source>
</evidence>
<dbReference type="GO" id="GO:0004176">
    <property type="term" value="F:ATP-dependent peptidase activity"/>
    <property type="evidence" value="ECO:0007669"/>
    <property type="project" value="InterPro"/>
</dbReference>
<dbReference type="CDD" id="cd07016">
    <property type="entry name" value="S14_ClpP_1"/>
    <property type="match status" value="1"/>
</dbReference>
<dbReference type="GO" id="GO:0006515">
    <property type="term" value="P:protein quality control for misfolded or incompletely synthesized proteins"/>
    <property type="evidence" value="ECO:0007669"/>
    <property type="project" value="TreeGrafter"/>
</dbReference>
<evidence type="ECO:0000256" key="5">
    <source>
        <dbReference type="ARBA" id="ARBA00022825"/>
    </source>
</evidence>
<dbReference type="NCBIfam" id="NF045542">
    <property type="entry name" value="Clp_rel_HeadMat"/>
    <property type="match status" value="1"/>
</dbReference>
<dbReference type="Gene3D" id="3.90.226.10">
    <property type="entry name" value="2-enoyl-CoA Hydratase, Chain A, domain 1"/>
    <property type="match status" value="1"/>
</dbReference>
<gene>
    <name evidence="8" type="ORF">FPZ44_08190</name>
</gene>
<accession>A0A559IZI3</accession>
<comment type="caution">
    <text evidence="8">The sequence shown here is derived from an EMBL/GenBank/DDBJ whole genome shotgun (WGS) entry which is preliminary data.</text>
</comment>
<reference evidence="8 9" key="1">
    <citation type="submission" date="2019-07" db="EMBL/GenBank/DDBJ databases">
        <authorList>
            <person name="Kim J."/>
        </authorList>
    </citation>
    <scope>NUCLEOTIDE SEQUENCE [LARGE SCALE GENOMIC DNA]</scope>
    <source>
        <strain evidence="8 9">N4</strain>
    </source>
</reference>
<evidence type="ECO:0000313" key="8">
    <source>
        <dbReference type="EMBL" id="TVX93039.1"/>
    </source>
</evidence>
<dbReference type="SUPFAM" id="SSF52096">
    <property type="entry name" value="ClpP/crotonase"/>
    <property type="match status" value="1"/>
</dbReference>
<feature type="region of interest" description="Disordered" evidence="7">
    <location>
        <begin position="340"/>
        <end position="372"/>
    </location>
</feature>
<keyword evidence="2" id="KW-0963">Cytoplasm</keyword>
<evidence type="ECO:0000256" key="4">
    <source>
        <dbReference type="ARBA" id="ARBA00022801"/>
    </source>
</evidence>
<dbReference type="GO" id="GO:0004252">
    <property type="term" value="F:serine-type endopeptidase activity"/>
    <property type="evidence" value="ECO:0007669"/>
    <property type="project" value="InterPro"/>
</dbReference>
<dbReference type="PRINTS" id="PR00127">
    <property type="entry name" value="CLPPROTEASEP"/>
</dbReference>
<keyword evidence="9" id="KW-1185">Reference proteome</keyword>
<evidence type="ECO:0000256" key="3">
    <source>
        <dbReference type="ARBA" id="ARBA00022670"/>
    </source>
</evidence>
<dbReference type="AlphaFoldDB" id="A0A559IZI3"/>
<dbReference type="GO" id="GO:0009368">
    <property type="term" value="C:endopeptidase Clp complex"/>
    <property type="evidence" value="ECO:0007669"/>
    <property type="project" value="TreeGrafter"/>
</dbReference>
<dbReference type="EMBL" id="VNJK01000001">
    <property type="protein sequence ID" value="TVX93039.1"/>
    <property type="molecule type" value="Genomic_DNA"/>
</dbReference>
<sequence>MPKKIKLNGPVIGDGSTWLYDWLGMPCISASKLSKELDDARGEDVELYVNSPGGSVSAGSEVYTILKEYTGKKTGKVTGFAASAASFFLMGVDVLMMSPTSQLMIHNASTWTEGDKNTHSSNVEMLKSTDVAITNAYRLKTGKSTDELLDLMNKTTWMNPQMAVELGFADGILFDETNSLIAVSNSLTSGEIPPDVEAKLRDVVISAMLKGGVDVKSGSNGEKNPFEGLDLSAIFPNITDLTQLTNSIEECNSDQEPETKEEPKNMDLDQLKAQYPDIFNAAFKEGQDAERSRITALNALANSPGAAEIVAAAIENGTTAGEAAIKIVQASAARVTEQGDKRLKDSQNSGAHQVESDEAPLDQNQDAVSDAEAEAIKSEIDNMLGGRK</sequence>
<dbReference type="InterPro" id="IPR029045">
    <property type="entry name" value="ClpP/crotonase-like_dom_sf"/>
</dbReference>
<name>A0A559IZI3_9BACL</name>
<keyword evidence="3 8" id="KW-0645">Protease</keyword>
<protein>
    <recommendedName>
        <fullName evidence="6">ATP-dependent Clp protease proteolytic subunit</fullName>
    </recommendedName>
</protein>
<dbReference type="Proteomes" id="UP000318102">
    <property type="component" value="Unassembled WGS sequence"/>
</dbReference>
<evidence type="ECO:0000313" key="9">
    <source>
        <dbReference type="Proteomes" id="UP000318102"/>
    </source>
</evidence>
<dbReference type="PANTHER" id="PTHR10381">
    <property type="entry name" value="ATP-DEPENDENT CLP PROTEASE PROTEOLYTIC SUBUNIT"/>
    <property type="match status" value="1"/>
</dbReference>
<keyword evidence="4" id="KW-0378">Hydrolase</keyword>
<dbReference type="RefSeq" id="WP_144989132.1">
    <property type="nucleotide sequence ID" value="NZ_VNJK01000001.1"/>
</dbReference>
<evidence type="ECO:0000256" key="2">
    <source>
        <dbReference type="ARBA" id="ARBA00022490"/>
    </source>
</evidence>
<dbReference type="InterPro" id="IPR023562">
    <property type="entry name" value="ClpP/TepA"/>
</dbReference>
<dbReference type="Pfam" id="PF00574">
    <property type="entry name" value="CLP_protease"/>
    <property type="match status" value="1"/>
</dbReference>
<proteinExistence type="inferred from homology"/>
<evidence type="ECO:0000256" key="1">
    <source>
        <dbReference type="ARBA" id="ARBA00007039"/>
    </source>
</evidence>
<dbReference type="InterPro" id="IPR001907">
    <property type="entry name" value="ClpP"/>
</dbReference>
<keyword evidence="5" id="KW-0720">Serine protease</keyword>
<dbReference type="GO" id="GO:0051117">
    <property type="term" value="F:ATPase binding"/>
    <property type="evidence" value="ECO:0007669"/>
    <property type="project" value="TreeGrafter"/>
</dbReference>
<dbReference type="OrthoDB" id="9806592at2"/>
<dbReference type="PANTHER" id="PTHR10381:SF70">
    <property type="entry name" value="ATP-DEPENDENT CLP PROTEASE PROTEOLYTIC SUBUNIT"/>
    <property type="match status" value="1"/>
</dbReference>
<evidence type="ECO:0000256" key="6">
    <source>
        <dbReference type="RuleBase" id="RU003567"/>
    </source>
</evidence>
<organism evidence="8 9">
    <name type="scientific">Paenibacillus agilis</name>
    <dbReference type="NCBI Taxonomy" id="3020863"/>
    <lineage>
        <taxon>Bacteria</taxon>
        <taxon>Bacillati</taxon>
        <taxon>Bacillota</taxon>
        <taxon>Bacilli</taxon>
        <taxon>Bacillales</taxon>
        <taxon>Paenibacillaceae</taxon>
        <taxon>Paenibacillus</taxon>
    </lineage>
</organism>
<comment type="similarity">
    <text evidence="1 6">Belongs to the peptidase S14 family.</text>
</comment>